<comment type="function">
    <text evidence="10">Pectinolytic enzyme consist of four classes of enzymes: pectin lyase, polygalacturonase, pectin methylesterase and rhamnogalacturonase. Among pectinolytic enzymes, pectin lyase is the most important in depolymerization of pectin, since it cleaves internal glycosidic bonds of highly methylated pectins. Favors pectate, the anion, over pectin, the methyl ester.</text>
</comment>
<dbReference type="GO" id="GO:0030570">
    <property type="term" value="F:pectate lyase activity"/>
    <property type="evidence" value="ECO:0007669"/>
    <property type="project" value="UniProtKB-EC"/>
</dbReference>
<evidence type="ECO:0000256" key="10">
    <source>
        <dbReference type="ARBA" id="ARBA00025679"/>
    </source>
</evidence>
<keyword evidence="8" id="KW-0106">Calcium</keyword>
<dbReference type="InterPro" id="IPR004898">
    <property type="entry name" value="Pectate_lyase_PlyH/PlyE-like"/>
</dbReference>
<dbReference type="AlphaFoldDB" id="A0A024GBC8"/>
<accession>A0A024GBC8</accession>
<dbReference type="OrthoDB" id="94626at2759"/>
<evidence type="ECO:0000256" key="8">
    <source>
        <dbReference type="ARBA" id="ARBA00022837"/>
    </source>
</evidence>
<evidence type="ECO:0000256" key="1">
    <source>
        <dbReference type="ARBA" id="ARBA00000695"/>
    </source>
</evidence>
<protein>
    <recommendedName>
        <fullName evidence="11">Probable pectate lyase F</fullName>
        <ecNumber evidence="5">4.2.2.2</ecNumber>
    </recommendedName>
</protein>
<dbReference type="InterPro" id="IPR011050">
    <property type="entry name" value="Pectin_lyase_fold/virulence"/>
</dbReference>
<evidence type="ECO:0000256" key="6">
    <source>
        <dbReference type="ARBA" id="ARBA00022525"/>
    </source>
</evidence>
<dbReference type="Gene3D" id="2.160.20.10">
    <property type="entry name" value="Single-stranded right-handed beta-helix, Pectin lyase-like"/>
    <property type="match status" value="1"/>
</dbReference>
<dbReference type="InterPro" id="IPR012334">
    <property type="entry name" value="Pectin_lyas_fold"/>
</dbReference>
<evidence type="ECO:0000256" key="9">
    <source>
        <dbReference type="ARBA" id="ARBA00023239"/>
    </source>
</evidence>
<dbReference type="Proteomes" id="UP000053237">
    <property type="component" value="Unassembled WGS sequence"/>
</dbReference>
<keyword evidence="6" id="KW-0964">Secreted</keyword>
<comment type="cofactor">
    <cofactor evidence="2">
        <name>Ca(2+)</name>
        <dbReference type="ChEBI" id="CHEBI:29108"/>
    </cofactor>
</comment>
<evidence type="ECO:0000256" key="2">
    <source>
        <dbReference type="ARBA" id="ARBA00001913"/>
    </source>
</evidence>
<feature type="signal peptide" evidence="12">
    <location>
        <begin position="1"/>
        <end position="21"/>
    </location>
</feature>
<name>A0A024GBC8_9STRA</name>
<dbReference type="GO" id="GO:0045490">
    <property type="term" value="P:pectin catabolic process"/>
    <property type="evidence" value="ECO:0007669"/>
    <property type="project" value="TreeGrafter"/>
</dbReference>
<comment type="similarity">
    <text evidence="4">Belongs to the polysaccharide lyase 3 family.</text>
</comment>
<dbReference type="PANTHER" id="PTHR33407">
    <property type="entry name" value="PECTATE LYASE F-RELATED"/>
    <property type="match status" value="1"/>
</dbReference>
<dbReference type="InParanoid" id="A0A024GBC8"/>
<keyword evidence="14" id="KW-1185">Reference proteome</keyword>
<feature type="chain" id="PRO_5001529399" description="Probable pectate lyase F" evidence="12">
    <location>
        <begin position="22"/>
        <end position="260"/>
    </location>
</feature>
<evidence type="ECO:0000256" key="5">
    <source>
        <dbReference type="ARBA" id="ARBA00012272"/>
    </source>
</evidence>
<comment type="subcellular location">
    <subcellularLocation>
        <location evidence="3">Secreted</location>
    </subcellularLocation>
</comment>
<evidence type="ECO:0000256" key="11">
    <source>
        <dbReference type="ARBA" id="ARBA00039895"/>
    </source>
</evidence>
<evidence type="ECO:0000313" key="14">
    <source>
        <dbReference type="Proteomes" id="UP000053237"/>
    </source>
</evidence>
<comment type="catalytic activity">
    <reaction evidence="1">
        <text>Eliminative cleavage of (1-&gt;4)-alpha-D-galacturonan to give oligosaccharides with 4-deoxy-alpha-D-galact-4-enuronosyl groups at their non-reducing ends.</text>
        <dbReference type="EC" id="4.2.2.2"/>
    </reaction>
</comment>
<keyword evidence="7 12" id="KW-0732">Signal</keyword>
<organism evidence="13 14">
    <name type="scientific">Albugo candida</name>
    <dbReference type="NCBI Taxonomy" id="65357"/>
    <lineage>
        <taxon>Eukaryota</taxon>
        <taxon>Sar</taxon>
        <taxon>Stramenopiles</taxon>
        <taxon>Oomycota</taxon>
        <taxon>Peronosporomycetes</taxon>
        <taxon>Albuginales</taxon>
        <taxon>Albuginaceae</taxon>
        <taxon>Albugo</taxon>
    </lineage>
</organism>
<gene>
    <name evidence="13" type="ORF">BN9_047330</name>
</gene>
<keyword evidence="9" id="KW-0456">Lyase</keyword>
<evidence type="ECO:0000256" key="12">
    <source>
        <dbReference type="SAM" id="SignalP"/>
    </source>
</evidence>
<sequence>MLMKQLRTLGIAVCLANQCTTDAVAPMPTGNWPKSQGNVKYPAPKVIPAKTVFDGGMKTYERSDISCKENQEGGKSGALFILKAGATLQNVIVGPRQQDGVHCEEHDCTIKNVWWADVCEDALSIIGGSANSVSNVIGGGAKLANDKIIQHNGPGTVNIEGFYAEDFGKLYRSCGKCKTQYPRAVKLTNIYAVDPKVTVVAVNSNYNDKATLTNVKIDKASKNKPVCEYTKGSTNAEPSVLGKGPSGSVCNYKTSTVTYV</sequence>
<dbReference type="SUPFAM" id="SSF51126">
    <property type="entry name" value="Pectin lyase-like"/>
    <property type="match status" value="1"/>
</dbReference>
<evidence type="ECO:0000256" key="3">
    <source>
        <dbReference type="ARBA" id="ARBA00004613"/>
    </source>
</evidence>
<dbReference type="EMBL" id="CAIX01000058">
    <property type="protein sequence ID" value="CCI43949.1"/>
    <property type="molecule type" value="Genomic_DNA"/>
</dbReference>
<dbReference type="Pfam" id="PF03211">
    <property type="entry name" value="Pectate_lyase"/>
    <property type="match status" value="1"/>
</dbReference>
<dbReference type="GO" id="GO:0005576">
    <property type="term" value="C:extracellular region"/>
    <property type="evidence" value="ECO:0007669"/>
    <property type="project" value="UniProtKB-SubCell"/>
</dbReference>
<evidence type="ECO:0000256" key="4">
    <source>
        <dbReference type="ARBA" id="ARBA00006463"/>
    </source>
</evidence>
<dbReference type="PANTHER" id="PTHR33407:SF9">
    <property type="entry name" value="PECTATE LYASE F-RELATED"/>
    <property type="match status" value="1"/>
</dbReference>
<evidence type="ECO:0000313" key="13">
    <source>
        <dbReference type="EMBL" id="CCI43949.1"/>
    </source>
</evidence>
<dbReference type="STRING" id="65357.A0A024GBC8"/>
<evidence type="ECO:0000256" key="7">
    <source>
        <dbReference type="ARBA" id="ARBA00022729"/>
    </source>
</evidence>
<proteinExistence type="inferred from homology"/>
<comment type="caution">
    <text evidence="13">The sequence shown here is derived from an EMBL/GenBank/DDBJ whole genome shotgun (WGS) entry which is preliminary data.</text>
</comment>
<dbReference type="EC" id="4.2.2.2" evidence="5"/>
<reference evidence="13 14" key="1">
    <citation type="submission" date="2012-05" db="EMBL/GenBank/DDBJ databases">
        <title>Recombination and specialization in a pathogen metapopulation.</title>
        <authorList>
            <person name="Gardiner A."/>
            <person name="Kemen E."/>
            <person name="Schultz-Larsen T."/>
            <person name="MacLean D."/>
            <person name="Van Oosterhout C."/>
            <person name="Jones J.D.G."/>
        </authorList>
    </citation>
    <scope>NUCLEOTIDE SEQUENCE [LARGE SCALE GENOMIC DNA]</scope>
    <source>
        <strain evidence="13 14">Ac Nc2</strain>
    </source>
</reference>